<dbReference type="GO" id="GO:0032190">
    <property type="term" value="F:acrosin binding"/>
    <property type="evidence" value="ECO:0007669"/>
    <property type="project" value="TreeGrafter"/>
</dbReference>
<dbReference type="Gene3D" id="2.60.40.3210">
    <property type="entry name" value="Zona pellucida, ZP-N domain"/>
    <property type="match status" value="1"/>
</dbReference>
<evidence type="ECO:0000256" key="4">
    <source>
        <dbReference type="ARBA" id="ARBA00022525"/>
    </source>
</evidence>
<feature type="disulfide bond" evidence="20">
    <location>
        <begin position="162"/>
        <end position="177"/>
    </location>
</feature>
<feature type="domain" description="P-type" evidence="24">
    <location>
        <begin position="149"/>
        <end position="192"/>
    </location>
</feature>
<protein>
    <recommendedName>
        <fullName evidence="17">Zona pellucida sperm-binding protein 4</fullName>
    </recommendedName>
    <alternativeName>
        <fullName evidence="19">Zona pellucida glycoprotein 4</fullName>
    </alternativeName>
    <alternativeName>
        <fullName evidence="18">Zona pellucida protein B</fullName>
    </alternativeName>
</protein>
<organism evidence="25 26">
    <name type="scientific">Stercorarius parasiticus</name>
    <name type="common">Parasitic jaeger</name>
    <name type="synonym">Arctic skua</name>
    <dbReference type="NCBI Taxonomy" id="54059"/>
    <lineage>
        <taxon>Eukaryota</taxon>
        <taxon>Metazoa</taxon>
        <taxon>Chordata</taxon>
        <taxon>Craniata</taxon>
        <taxon>Vertebrata</taxon>
        <taxon>Euteleostomi</taxon>
        <taxon>Archelosauria</taxon>
        <taxon>Archosauria</taxon>
        <taxon>Dinosauria</taxon>
        <taxon>Saurischia</taxon>
        <taxon>Theropoda</taxon>
        <taxon>Coelurosauria</taxon>
        <taxon>Aves</taxon>
        <taxon>Neognathae</taxon>
        <taxon>Neoaves</taxon>
        <taxon>Charadriiformes</taxon>
        <taxon>Stercorariidae</taxon>
        <taxon>Stercorarius</taxon>
    </lineage>
</organism>
<keyword evidence="14" id="KW-0278">Fertilization</keyword>
<dbReference type="InterPro" id="IPR042235">
    <property type="entry name" value="ZP-C_dom"/>
</dbReference>
<evidence type="ECO:0000256" key="17">
    <source>
        <dbReference type="ARBA" id="ARBA00040238"/>
    </source>
</evidence>
<dbReference type="CDD" id="cd00111">
    <property type="entry name" value="Trefoil"/>
    <property type="match status" value="1"/>
</dbReference>
<evidence type="ECO:0000256" key="13">
    <source>
        <dbReference type="ARBA" id="ARBA00023180"/>
    </source>
</evidence>
<keyword evidence="13" id="KW-0325">Glycoprotein</keyword>
<dbReference type="PROSITE" id="PS51034">
    <property type="entry name" value="ZP_2"/>
    <property type="match status" value="1"/>
</dbReference>
<dbReference type="PROSITE" id="PS00025">
    <property type="entry name" value="P_TREFOIL_1"/>
    <property type="match status" value="1"/>
</dbReference>
<dbReference type="InterPro" id="IPR051148">
    <property type="entry name" value="Zona_Pellucida_Domain_gp"/>
</dbReference>
<comment type="caution">
    <text evidence="20">Lacks conserved residue(s) required for the propagation of feature annotation.</text>
</comment>
<dbReference type="InterPro" id="IPR000519">
    <property type="entry name" value="P_trefoil_dom"/>
</dbReference>
<dbReference type="PANTHER" id="PTHR23343:SF31">
    <property type="entry name" value="ZONA PELLUCIDA SPERM-BINDING PROTEIN 4"/>
    <property type="match status" value="1"/>
</dbReference>
<evidence type="ECO:0000256" key="7">
    <source>
        <dbReference type="ARBA" id="ARBA00022692"/>
    </source>
</evidence>
<name>A0A7K9F8N6_STEPR</name>
<evidence type="ECO:0000259" key="23">
    <source>
        <dbReference type="PROSITE" id="PS51034"/>
    </source>
</evidence>
<keyword evidence="4" id="KW-0964">Secreted</keyword>
<keyword evidence="9 21" id="KW-1133">Transmembrane helix</keyword>
<feature type="non-terminal residue" evidence="25">
    <location>
        <position position="1"/>
    </location>
</feature>
<keyword evidence="12" id="KW-0675">Receptor</keyword>
<feature type="signal peptide" evidence="22">
    <location>
        <begin position="1"/>
        <end position="31"/>
    </location>
</feature>
<dbReference type="Pfam" id="PF22821">
    <property type="entry name" value="ZP1_ZP4_Ig-like"/>
    <property type="match status" value="1"/>
</dbReference>
<keyword evidence="11 20" id="KW-1015">Disulfide bond</keyword>
<comment type="caution">
    <text evidence="25">The sequence shown here is derived from an EMBL/GenBank/DDBJ whole genome shotgun (WGS) entry which is preliminary data.</text>
</comment>
<evidence type="ECO:0000256" key="3">
    <source>
        <dbReference type="ARBA" id="ARBA00022475"/>
    </source>
</evidence>
<dbReference type="GO" id="GO:0060468">
    <property type="term" value="P:prevention of polyspermy"/>
    <property type="evidence" value="ECO:0007669"/>
    <property type="project" value="TreeGrafter"/>
</dbReference>
<proteinExistence type="inferred from homology"/>
<comment type="similarity">
    <text evidence="2">Belongs to the ZP domain family. ZPB subfamily.</text>
</comment>
<keyword evidence="6" id="KW-0165">Cleavage on pair of basic residues</keyword>
<dbReference type="Gene3D" id="4.10.110.10">
    <property type="entry name" value="Spasmolytic Protein, domain 1"/>
    <property type="match status" value="1"/>
</dbReference>
<keyword evidence="7 21" id="KW-0812">Transmembrane</keyword>
<dbReference type="InterPro" id="IPR055356">
    <property type="entry name" value="ZP-N"/>
</dbReference>
<dbReference type="PANTHER" id="PTHR23343">
    <property type="entry name" value="ZONA PELLUCIDA SPERM-BINDING PROTEIN"/>
    <property type="match status" value="1"/>
</dbReference>
<dbReference type="PROSITE" id="PS51448">
    <property type="entry name" value="P_TREFOIL_2"/>
    <property type="match status" value="1"/>
</dbReference>
<dbReference type="InterPro" id="IPR054554">
    <property type="entry name" value="ZP1/4_Ig-like"/>
</dbReference>
<dbReference type="InterPro" id="IPR055355">
    <property type="entry name" value="ZP-C"/>
</dbReference>
<gene>
    <name evidence="25" type="primary">Zp4</name>
    <name evidence="25" type="ORF">STEPAR_R01538</name>
</gene>
<keyword evidence="5" id="KW-0272">Extracellular matrix</keyword>
<dbReference type="GO" id="GO:0035805">
    <property type="term" value="C:egg coat"/>
    <property type="evidence" value="ECO:0007669"/>
    <property type="project" value="UniProtKB-SubCell"/>
</dbReference>
<feature type="transmembrane region" description="Helical" evidence="21">
    <location>
        <begin position="518"/>
        <end position="541"/>
    </location>
</feature>
<evidence type="ECO:0000256" key="16">
    <source>
        <dbReference type="ARBA" id="ARBA00037545"/>
    </source>
</evidence>
<evidence type="ECO:0000256" key="6">
    <source>
        <dbReference type="ARBA" id="ARBA00022685"/>
    </source>
</evidence>
<comment type="subcellular location">
    <subcellularLocation>
        <location evidence="1">Cell membrane</location>
        <topology evidence="1">Single-pass type I membrane protein</topology>
    </subcellularLocation>
    <subcellularLocation>
        <location evidence="15">Zona pellucida</location>
    </subcellularLocation>
</comment>
<feature type="domain" description="ZP" evidence="23">
    <location>
        <begin position="197"/>
        <end position="470"/>
    </location>
</feature>
<dbReference type="InterPro" id="IPR044913">
    <property type="entry name" value="P_trefoil_dom_sf"/>
</dbReference>
<evidence type="ECO:0000256" key="10">
    <source>
        <dbReference type="ARBA" id="ARBA00023136"/>
    </source>
</evidence>
<evidence type="ECO:0000256" key="22">
    <source>
        <dbReference type="SAM" id="SignalP"/>
    </source>
</evidence>
<dbReference type="SMART" id="SM00018">
    <property type="entry name" value="PD"/>
    <property type="match status" value="1"/>
</dbReference>
<sequence>MGVAGWSRAAFGAMLFWGFLGPLVLVVGAQGSVFSDPTLLVCGQESLQLTLPPGWEGNASFVLTTWDTEGKARVLQNDTECGLLVSGTPDGSRKVLVSYTGCYVFEWDGNYLMLVGLEGTDDAGQKVLHEEKLLRCPVDLPALDAPNSGVCSAVFSQDRLLCASLPISQGDCEERGCCYDPRDRVKPCYFGNTVTAHCTPGGQFSIAVSRDVTLPPIILDSVQLASGRSTGCIPVMKNNVFVVYRFPLSACGTTFQVTGDQAIYENELVASRDVKTGSLGSVTRDSTFRLHVRCSYSITGSFIPLSVQVFTLPPLPAVSQPGPLSLELRVASDGSYTSYYTDSDYPVVKTLRDPVYAEVKVLQRTDPDLVLVLHHCWATPSINPQQQLQWPVLVDGCPYAGDNYQTQLVPLSLASGLLFPSHYQRFTLYTFTFVDSTSQEMLSGLVYLHCSASVCHRSVQESCITTCPARARGKRSAEHPLKDGASHVSSKGPVIFLQDELRWDTAKDGLAVPAAATWVLGFAAVATGAALCVVLVAAVLWRRK</sequence>
<dbReference type="InterPro" id="IPR017957">
    <property type="entry name" value="P_trefoil_CS"/>
</dbReference>
<evidence type="ECO:0000259" key="24">
    <source>
        <dbReference type="PROSITE" id="PS51448"/>
    </source>
</evidence>
<evidence type="ECO:0000256" key="14">
    <source>
        <dbReference type="ARBA" id="ARBA00023279"/>
    </source>
</evidence>
<evidence type="ECO:0000256" key="9">
    <source>
        <dbReference type="ARBA" id="ARBA00022989"/>
    </source>
</evidence>
<evidence type="ECO:0000256" key="2">
    <source>
        <dbReference type="ARBA" id="ARBA00010863"/>
    </source>
</evidence>
<accession>A0A7K9F8N6</accession>
<comment type="function">
    <text evidence="16">Component of the zona pellucida, an extracellular matrix surrounding oocytes which mediates sperm binding, induction of the acrosome reaction and prevents post-fertilization polyspermy. The zona pellucida is composed of 3 to 4 glycoproteins, ZP1, ZP2, ZP3, and ZP4. ZP4 may act as a sperm receptor.</text>
</comment>
<dbReference type="GO" id="GO:0007339">
    <property type="term" value="P:binding of sperm to zona pellucida"/>
    <property type="evidence" value="ECO:0007669"/>
    <property type="project" value="TreeGrafter"/>
</dbReference>
<dbReference type="InterPro" id="IPR001507">
    <property type="entry name" value="ZP_dom"/>
</dbReference>
<dbReference type="SUPFAM" id="SSF57492">
    <property type="entry name" value="Trefoil"/>
    <property type="match status" value="1"/>
</dbReference>
<evidence type="ECO:0000256" key="21">
    <source>
        <dbReference type="SAM" id="Phobius"/>
    </source>
</evidence>
<evidence type="ECO:0000256" key="1">
    <source>
        <dbReference type="ARBA" id="ARBA00004251"/>
    </source>
</evidence>
<feature type="non-terminal residue" evidence="25">
    <location>
        <position position="544"/>
    </location>
</feature>
<dbReference type="SMART" id="SM00241">
    <property type="entry name" value="ZP"/>
    <property type="match status" value="1"/>
</dbReference>
<evidence type="ECO:0000256" key="18">
    <source>
        <dbReference type="ARBA" id="ARBA00042273"/>
    </source>
</evidence>
<keyword evidence="10 21" id="KW-0472">Membrane</keyword>
<dbReference type="GO" id="GO:0035804">
    <property type="term" value="F:structural constituent of egg coat"/>
    <property type="evidence" value="ECO:0007669"/>
    <property type="project" value="TreeGrafter"/>
</dbReference>
<keyword evidence="8 22" id="KW-0732">Signal</keyword>
<evidence type="ECO:0000313" key="26">
    <source>
        <dbReference type="Proteomes" id="UP000532908"/>
    </source>
</evidence>
<dbReference type="Pfam" id="PF00100">
    <property type="entry name" value="Zona_pellucida"/>
    <property type="match status" value="1"/>
</dbReference>
<dbReference type="Gene3D" id="2.60.40.4100">
    <property type="entry name" value="Zona pellucida, ZP-C domain"/>
    <property type="match status" value="1"/>
</dbReference>
<dbReference type="Proteomes" id="UP000532908">
    <property type="component" value="Unassembled WGS sequence"/>
</dbReference>
<feature type="chain" id="PRO_5029601334" description="Zona pellucida sperm-binding protein 4" evidence="22">
    <location>
        <begin position="32"/>
        <end position="544"/>
    </location>
</feature>
<evidence type="ECO:0000256" key="11">
    <source>
        <dbReference type="ARBA" id="ARBA00023157"/>
    </source>
</evidence>
<dbReference type="InterPro" id="IPR048290">
    <property type="entry name" value="ZP_chr"/>
</dbReference>
<dbReference type="Pfam" id="PF23344">
    <property type="entry name" value="ZP-N"/>
    <property type="match status" value="1"/>
</dbReference>
<dbReference type="AlphaFoldDB" id="A0A7K9F8N6"/>
<evidence type="ECO:0000256" key="12">
    <source>
        <dbReference type="ARBA" id="ARBA00023170"/>
    </source>
</evidence>
<evidence type="ECO:0000256" key="8">
    <source>
        <dbReference type="ARBA" id="ARBA00022729"/>
    </source>
</evidence>
<evidence type="ECO:0000256" key="20">
    <source>
        <dbReference type="PROSITE-ProRule" id="PRU00779"/>
    </source>
</evidence>
<dbReference type="Pfam" id="PF00088">
    <property type="entry name" value="Trefoil"/>
    <property type="match status" value="1"/>
</dbReference>
<evidence type="ECO:0000313" key="25">
    <source>
        <dbReference type="EMBL" id="NXG85195.1"/>
    </source>
</evidence>
<evidence type="ECO:0000256" key="15">
    <source>
        <dbReference type="ARBA" id="ARBA00024183"/>
    </source>
</evidence>
<dbReference type="EMBL" id="VWZL01001798">
    <property type="protein sequence ID" value="NXG85195.1"/>
    <property type="molecule type" value="Genomic_DNA"/>
</dbReference>
<dbReference type="GO" id="GO:0005886">
    <property type="term" value="C:plasma membrane"/>
    <property type="evidence" value="ECO:0007669"/>
    <property type="project" value="UniProtKB-SubCell"/>
</dbReference>
<reference evidence="25 26" key="1">
    <citation type="submission" date="2019-09" db="EMBL/GenBank/DDBJ databases">
        <title>Bird 10,000 Genomes (B10K) Project - Family phase.</title>
        <authorList>
            <person name="Zhang G."/>
        </authorList>
    </citation>
    <scope>NUCLEOTIDE SEQUENCE [LARGE SCALE GENOMIC DNA]</scope>
    <source>
        <strain evidence="25">B10K-DU-001-20</strain>
        <tissue evidence="25">Muscle</tissue>
    </source>
</reference>
<evidence type="ECO:0000256" key="5">
    <source>
        <dbReference type="ARBA" id="ARBA00022530"/>
    </source>
</evidence>
<evidence type="ECO:0000256" key="19">
    <source>
        <dbReference type="ARBA" id="ARBA00042573"/>
    </source>
</evidence>
<dbReference type="PRINTS" id="PR00023">
    <property type="entry name" value="ZPELLUCIDA"/>
</dbReference>
<keyword evidence="26" id="KW-1185">Reference proteome</keyword>
<keyword evidence="3" id="KW-1003">Cell membrane</keyword>